<feature type="compositionally biased region" description="Polar residues" evidence="2">
    <location>
        <begin position="1"/>
        <end position="11"/>
    </location>
</feature>
<proteinExistence type="predicted"/>
<keyword evidence="1" id="KW-0808">Transferase</keyword>
<keyword evidence="3" id="KW-0472">Membrane</keyword>
<evidence type="ECO:0000313" key="9">
    <source>
        <dbReference type="EMBL" id="CAE0065529.1"/>
    </source>
</evidence>
<evidence type="ECO:0000256" key="3">
    <source>
        <dbReference type="SAM" id="Phobius"/>
    </source>
</evidence>
<dbReference type="EMBL" id="HBHW01043375">
    <property type="protein sequence ID" value="CAE0065528.1"/>
    <property type="molecule type" value="Transcribed_RNA"/>
</dbReference>
<evidence type="ECO:0000259" key="4">
    <source>
        <dbReference type="Pfam" id="PF00535"/>
    </source>
</evidence>
<feature type="domain" description="Glycosyltransferase 2-like" evidence="4">
    <location>
        <begin position="134"/>
        <end position="230"/>
    </location>
</feature>
<dbReference type="PANTHER" id="PTHR40743:SF1">
    <property type="entry name" value="POSSIBLE GLYCOSYLTRANSFERASE"/>
    <property type="match status" value="1"/>
</dbReference>
<dbReference type="EMBL" id="HBHW01043376">
    <property type="protein sequence ID" value="CAE0065529.1"/>
    <property type="molecule type" value="Transcribed_RNA"/>
</dbReference>
<gene>
    <name evidence="6" type="ORF">RMAR00112_LOCUS33598</name>
    <name evidence="7" type="ORF">RMAR00112_LOCUS33599</name>
    <name evidence="8" type="ORF">RMAR00112_LOCUS33600</name>
    <name evidence="9" type="ORF">RMAR00112_LOCUS33601</name>
    <name evidence="10" type="ORF">RMAR00112_LOCUS33605</name>
    <name evidence="11" type="ORF">RMAR00112_LOCUS33606</name>
</gene>
<keyword evidence="3" id="KW-1133">Transmembrane helix</keyword>
<dbReference type="AlphaFoldDB" id="A0A7S3A8Y8"/>
<dbReference type="InterPro" id="IPR027791">
    <property type="entry name" value="Galactosyl_T_C"/>
</dbReference>
<evidence type="ECO:0008006" key="12">
    <source>
        <dbReference type="Google" id="ProtNLM"/>
    </source>
</evidence>
<evidence type="ECO:0000313" key="11">
    <source>
        <dbReference type="EMBL" id="CAE0065534.1"/>
    </source>
</evidence>
<evidence type="ECO:0000313" key="10">
    <source>
        <dbReference type="EMBL" id="CAE0065533.1"/>
    </source>
</evidence>
<feature type="region of interest" description="Disordered" evidence="2">
    <location>
        <begin position="1"/>
        <end position="40"/>
    </location>
</feature>
<dbReference type="EMBL" id="HBHW01043373">
    <property type="protein sequence ID" value="CAE0065526.1"/>
    <property type="molecule type" value="Transcribed_RNA"/>
</dbReference>
<dbReference type="InterPro" id="IPR029044">
    <property type="entry name" value="Nucleotide-diphossugar_trans"/>
</dbReference>
<protein>
    <recommendedName>
        <fullName evidence="12">Galactosyltransferase C-terminal domain-containing protein</fullName>
    </recommendedName>
</protein>
<accession>A0A7S3A8Y8</accession>
<dbReference type="EMBL" id="HBHW01043380">
    <property type="protein sequence ID" value="CAE0065533.1"/>
    <property type="molecule type" value="Transcribed_RNA"/>
</dbReference>
<reference evidence="7" key="1">
    <citation type="submission" date="2021-01" db="EMBL/GenBank/DDBJ databases">
        <authorList>
            <person name="Corre E."/>
            <person name="Pelletier E."/>
            <person name="Niang G."/>
            <person name="Scheremetjew M."/>
            <person name="Finn R."/>
            <person name="Kale V."/>
            <person name="Holt S."/>
            <person name="Cochrane G."/>
            <person name="Meng A."/>
            <person name="Brown T."/>
            <person name="Cohen L."/>
        </authorList>
    </citation>
    <scope>NUCLEOTIDE SEQUENCE</scope>
    <source>
        <strain evidence="7">CCMP 769</strain>
    </source>
</reference>
<sequence length="493" mass="55010">MVWTPTQSLNEPPSFAPHGYAFSNPGSRTSSPTQRLGSPLAQQTNGATLSDGMMIPAARVSAPLVKPTFNVPRSRHLPAFVFGAILLACFVVIFLTSNVFRNPFAWGNGRVISETGKTVTVGHQGVSPPAPGVSLVVVCMNRHSTLQEVIKYWLGAENVDEVIIVDWNSDPPLEQVVRKYSDPRLVLARVEDENDWVLTRAFNVGMSMATKDKLLKLDCDYALSPKFVSKHPLRKQDKLYYSGDYSKASNENEVHLNGVLYIRSEDFWGIFGYDERIQTYGWDDEDLYKRLDNRGLKRQVANYDLVLHYPHGNEARGQKGVKFPQVEVDVNSLLLDRMELWSKAVGTDCSRYTVANTRPGRIVLKAERVPKSLQARSNEDQVLEVKDLAIGRRLHDEYGIPWDLLGDMEYEDKDLLLGDFLALSGSTGMSDTVAAKMIVMDCAGDILQRIVSVIYANALAKANKRALLVVWDVEGFAVAFTDVFDKFTGVAKQ</sequence>
<keyword evidence="3" id="KW-0812">Transmembrane</keyword>
<dbReference type="Pfam" id="PF00535">
    <property type="entry name" value="Glycos_transf_2"/>
    <property type="match status" value="1"/>
</dbReference>
<evidence type="ECO:0000259" key="5">
    <source>
        <dbReference type="Pfam" id="PF02709"/>
    </source>
</evidence>
<feature type="domain" description="Galactosyltransferase C-terminal" evidence="5">
    <location>
        <begin position="251"/>
        <end position="302"/>
    </location>
</feature>
<name>A0A7S3A8Y8_9RHOD</name>
<dbReference type="EMBL" id="HBHW01043381">
    <property type="protein sequence ID" value="CAE0065534.1"/>
    <property type="molecule type" value="Transcribed_RNA"/>
</dbReference>
<dbReference type="Pfam" id="PF02709">
    <property type="entry name" value="Glyco_transf_7C"/>
    <property type="match status" value="1"/>
</dbReference>
<dbReference type="GO" id="GO:0016740">
    <property type="term" value="F:transferase activity"/>
    <property type="evidence" value="ECO:0007669"/>
    <property type="project" value="UniProtKB-KW"/>
</dbReference>
<evidence type="ECO:0000256" key="2">
    <source>
        <dbReference type="SAM" id="MobiDB-lite"/>
    </source>
</evidence>
<dbReference type="EMBL" id="HBHW01043374">
    <property type="protein sequence ID" value="CAE0065527.1"/>
    <property type="molecule type" value="Transcribed_RNA"/>
</dbReference>
<organism evidence="7">
    <name type="scientific">Rhodosorus marinus</name>
    <dbReference type="NCBI Taxonomy" id="101924"/>
    <lineage>
        <taxon>Eukaryota</taxon>
        <taxon>Rhodophyta</taxon>
        <taxon>Stylonematophyceae</taxon>
        <taxon>Stylonematales</taxon>
        <taxon>Stylonemataceae</taxon>
        <taxon>Rhodosorus</taxon>
    </lineage>
</organism>
<dbReference type="InterPro" id="IPR001173">
    <property type="entry name" value="Glyco_trans_2-like"/>
</dbReference>
<dbReference type="PANTHER" id="PTHR40743">
    <property type="entry name" value="NUCLEOTIDE-DIPHOSPHO-SUGAR TRANSFERASE CONTAINING PROTEIN"/>
    <property type="match status" value="1"/>
</dbReference>
<feature type="transmembrane region" description="Helical" evidence="3">
    <location>
        <begin position="79"/>
        <end position="100"/>
    </location>
</feature>
<dbReference type="SUPFAM" id="SSF53448">
    <property type="entry name" value="Nucleotide-diphospho-sugar transferases"/>
    <property type="match status" value="1"/>
</dbReference>
<evidence type="ECO:0000313" key="7">
    <source>
        <dbReference type="EMBL" id="CAE0065527.1"/>
    </source>
</evidence>
<evidence type="ECO:0000313" key="6">
    <source>
        <dbReference type="EMBL" id="CAE0065526.1"/>
    </source>
</evidence>
<feature type="compositionally biased region" description="Polar residues" evidence="2">
    <location>
        <begin position="24"/>
        <end position="40"/>
    </location>
</feature>
<evidence type="ECO:0000313" key="8">
    <source>
        <dbReference type="EMBL" id="CAE0065528.1"/>
    </source>
</evidence>
<dbReference type="Gene3D" id="3.90.550.10">
    <property type="entry name" value="Spore Coat Polysaccharide Biosynthesis Protein SpsA, Chain A"/>
    <property type="match status" value="1"/>
</dbReference>
<evidence type="ECO:0000256" key="1">
    <source>
        <dbReference type="ARBA" id="ARBA00022679"/>
    </source>
</evidence>